<dbReference type="CDD" id="cd06185">
    <property type="entry name" value="PDR_like"/>
    <property type="match status" value="1"/>
</dbReference>
<evidence type="ECO:0000256" key="5">
    <source>
        <dbReference type="ARBA" id="ARBA00022723"/>
    </source>
</evidence>
<evidence type="ECO:0000256" key="3">
    <source>
        <dbReference type="ARBA" id="ARBA00022643"/>
    </source>
</evidence>
<comment type="cofactor">
    <cofactor evidence="1">
        <name>FMN</name>
        <dbReference type="ChEBI" id="CHEBI:58210"/>
    </cofactor>
</comment>
<evidence type="ECO:0000313" key="12">
    <source>
        <dbReference type="Proteomes" id="UP000196536"/>
    </source>
</evidence>
<dbReference type="Gene3D" id="2.40.30.10">
    <property type="entry name" value="Translation factors"/>
    <property type="match status" value="1"/>
</dbReference>
<evidence type="ECO:0008006" key="13">
    <source>
        <dbReference type="Google" id="ProtNLM"/>
    </source>
</evidence>
<keyword evidence="3" id="KW-0288">FMN</keyword>
<dbReference type="InterPro" id="IPR008333">
    <property type="entry name" value="Cbr1-like_FAD-bd_dom"/>
</dbReference>
<dbReference type="Pfam" id="PF22290">
    <property type="entry name" value="DmmA-like_N"/>
    <property type="match status" value="1"/>
</dbReference>
<keyword evidence="4" id="KW-0001">2Fe-2S</keyword>
<dbReference type="SUPFAM" id="SSF54292">
    <property type="entry name" value="2Fe-2S ferredoxin-like"/>
    <property type="match status" value="1"/>
</dbReference>
<dbReference type="Pfam" id="PF00111">
    <property type="entry name" value="Fer2"/>
    <property type="match status" value="1"/>
</dbReference>
<feature type="domain" description="2Fe-2S ferredoxin-type" evidence="9">
    <location>
        <begin position="235"/>
        <end position="321"/>
    </location>
</feature>
<keyword evidence="2" id="KW-0285">Flavoprotein</keyword>
<dbReference type="PANTHER" id="PTHR47354">
    <property type="entry name" value="NADH OXIDOREDUCTASE HCR"/>
    <property type="match status" value="1"/>
</dbReference>
<dbReference type="Proteomes" id="UP000196536">
    <property type="component" value="Unassembled WGS sequence"/>
</dbReference>
<comment type="caution">
    <text evidence="11">The sequence shown here is derived from an EMBL/GenBank/DDBJ whole genome shotgun (WGS) entry which is preliminary data.</text>
</comment>
<dbReference type="OrthoDB" id="9801223at2"/>
<dbReference type="InterPro" id="IPR039261">
    <property type="entry name" value="FNR_nucleotide-bd"/>
</dbReference>
<proteinExistence type="predicted"/>
<evidence type="ECO:0000256" key="2">
    <source>
        <dbReference type="ARBA" id="ARBA00022630"/>
    </source>
</evidence>
<dbReference type="InterPro" id="IPR036010">
    <property type="entry name" value="2Fe-2S_ferredoxin-like_sf"/>
</dbReference>
<dbReference type="SUPFAM" id="SSF52343">
    <property type="entry name" value="Ferredoxin reductase-like, C-terminal NADP-linked domain"/>
    <property type="match status" value="1"/>
</dbReference>
<evidence type="ECO:0000256" key="7">
    <source>
        <dbReference type="ARBA" id="ARBA00023004"/>
    </source>
</evidence>
<evidence type="ECO:0000256" key="8">
    <source>
        <dbReference type="ARBA" id="ARBA00023014"/>
    </source>
</evidence>
<dbReference type="PROSITE" id="PS00197">
    <property type="entry name" value="2FE2S_FER_1"/>
    <property type="match status" value="1"/>
</dbReference>
<dbReference type="PRINTS" id="PR00409">
    <property type="entry name" value="PHDIOXRDTASE"/>
</dbReference>
<keyword evidence="5" id="KW-0479">Metal-binding</keyword>
<keyword evidence="8" id="KW-0411">Iron-sulfur</keyword>
<organism evidence="11 12">
    <name type="scientific">Acinetobacter populi</name>
    <dbReference type="NCBI Taxonomy" id="1582270"/>
    <lineage>
        <taxon>Bacteria</taxon>
        <taxon>Pseudomonadati</taxon>
        <taxon>Pseudomonadota</taxon>
        <taxon>Gammaproteobacteria</taxon>
        <taxon>Moraxellales</taxon>
        <taxon>Moraxellaceae</taxon>
        <taxon>Acinetobacter</taxon>
    </lineage>
</organism>
<dbReference type="GO" id="GO:0046872">
    <property type="term" value="F:metal ion binding"/>
    <property type="evidence" value="ECO:0007669"/>
    <property type="project" value="UniProtKB-KW"/>
</dbReference>
<dbReference type="PANTHER" id="PTHR47354:SF1">
    <property type="entry name" value="CARNITINE MONOOXYGENASE REDUCTASE SUBUNIT"/>
    <property type="match status" value="1"/>
</dbReference>
<dbReference type="InterPro" id="IPR050415">
    <property type="entry name" value="MRET"/>
</dbReference>
<keyword evidence="6" id="KW-0560">Oxidoreductase</keyword>
<evidence type="ECO:0000256" key="4">
    <source>
        <dbReference type="ARBA" id="ARBA00022714"/>
    </source>
</evidence>
<evidence type="ECO:0000259" key="9">
    <source>
        <dbReference type="PROSITE" id="PS51085"/>
    </source>
</evidence>
<dbReference type="InterPro" id="IPR001041">
    <property type="entry name" value="2Fe-2S_ferredoxin-type"/>
</dbReference>
<dbReference type="EMBL" id="NEXX01000001">
    <property type="protein sequence ID" value="OUY08109.1"/>
    <property type="molecule type" value="Genomic_DNA"/>
</dbReference>
<sequence>MANLAVVVDRLARQGKDNLEISLVAQDQQTLPQWHAGDHIDLYLPNQVIRQYSLTGSPRDQDEYCICVKKERQSRGGSRYLHEQLRIGQTLEISAPRSAFPLLDAEHYLLLAAGIGITPLLAMAEELEAQQKSFELFYYVKHSMDVAFTKRWLKGFQYGQCHVLCSAEGQSIRKGLPDVFDTVQAGTQIYLCGPEAFMLFCQDACLSKAWQAEQIHFEAFAPLKQKVVDEQQQGFIVRLNSTGQEFIIPPDKTIAQVLVEQQLSIPLSCEMGMCGACLTRVCQGEVDHQDTVQTESEKNASEQYIALCCSRAKSAVLEIDL</sequence>
<dbReference type="InterPro" id="IPR006058">
    <property type="entry name" value="2Fe2S_fd_BS"/>
</dbReference>
<dbReference type="CDD" id="cd00207">
    <property type="entry name" value="fer2"/>
    <property type="match status" value="1"/>
</dbReference>
<dbReference type="RefSeq" id="WP_087618734.1">
    <property type="nucleotide sequence ID" value="NZ_NEXX01000001.1"/>
</dbReference>
<dbReference type="PROSITE" id="PS51384">
    <property type="entry name" value="FAD_FR"/>
    <property type="match status" value="1"/>
</dbReference>
<reference evidence="11 12" key="1">
    <citation type="submission" date="2017-05" db="EMBL/GenBank/DDBJ databases">
        <title>Acinetobacter populi ANC 5415 (= PBJ7), whole genome shotgun sequencing project.</title>
        <authorList>
            <person name="Nemec A."/>
            <person name="Radolfova-Krizova L."/>
        </authorList>
    </citation>
    <scope>NUCLEOTIDE SEQUENCE [LARGE SCALE GENOMIC DNA]</scope>
    <source>
        <strain evidence="11 12">PBJ7</strain>
    </source>
</reference>
<evidence type="ECO:0000259" key="10">
    <source>
        <dbReference type="PROSITE" id="PS51384"/>
    </source>
</evidence>
<dbReference type="PROSITE" id="PS51085">
    <property type="entry name" value="2FE2S_FER_2"/>
    <property type="match status" value="1"/>
</dbReference>
<dbReference type="GO" id="GO:0051537">
    <property type="term" value="F:2 iron, 2 sulfur cluster binding"/>
    <property type="evidence" value="ECO:0007669"/>
    <property type="project" value="UniProtKB-KW"/>
</dbReference>
<dbReference type="InterPro" id="IPR054582">
    <property type="entry name" value="DmmA-like_N"/>
</dbReference>
<protein>
    <recommendedName>
        <fullName evidence="13">Oxidoreductase</fullName>
    </recommendedName>
</protein>
<accession>A0A1Z9Z0X7</accession>
<dbReference type="Gene3D" id="3.10.20.30">
    <property type="match status" value="1"/>
</dbReference>
<gene>
    <name evidence="11" type="ORF">CAP51_00345</name>
</gene>
<name>A0A1Z9Z0X7_9GAMM</name>
<evidence type="ECO:0000313" key="11">
    <source>
        <dbReference type="EMBL" id="OUY08109.1"/>
    </source>
</evidence>
<evidence type="ECO:0000256" key="6">
    <source>
        <dbReference type="ARBA" id="ARBA00023002"/>
    </source>
</evidence>
<dbReference type="InterPro" id="IPR017938">
    <property type="entry name" value="Riboflavin_synthase-like_b-brl"/>
</dbReference>
<keyword evidence="7" id="KW-0408">Iron</keyword>
<dbReference type="SUPFAM" id="SSF63380">
    <property type="entry name" value="Riboflavin synthase domain-like"/>
    <property type="match status" value="1"/>
</dbReference>
<evidence type="ECO:0000256" key="1">
    <source>
        <dbReference type="ARBA" id="ARBA00001917"/>
    </source>
</evidence>
<feature type="domain" description="FAD-binding FR-type" evidence="10">
    <location>
        <begin position="1"/>
        <end position="103"/>
    </location>
</feature>
<dbReference type="InterPro" id="IPR017927">
    <property type="entry name" value="FAD-bd_FR_type"/>
</dbReference>
<dbReference type="GO" id="GO:0016491">
    <property type="term" value="F:oxidoreductase activity"/>
    <property type="evidence" value="ECO:0007669"/>
    <property type="project" value="UniProtKB-KW"/>
</dbReference>
<dbReference type="Gene3D" id="3.40.50.80">
    <property type="entry name" value="Nucleotide-binding domain of ferredoxin-NADP reductase (FNR) module"/>
    <property type="match status" value="1"/>
</dbReference>
<keyword evidence="12" id="KW-1185">Reference proteome</keyword>
<dbReference type="Pfam" id="PF00970">
    <property type="entry name" value="FAD_binding_6"/>
    <property type="match status" value="1"/>
</dbReference>
<dbReference type="AlphaFoldDB" id="A0A1Z9Z0X7"/>
<dbReference type="InterPro" id="IPR012675">
    <property type="entry name" value="Beta-grasp_dom_sf"/>
</dbReference>